<keyword evidence="11" id="KW-1185">Reference proteome</keyword>
<dbReference type="GO" id="GO:0003876">
    <property type="term" value="F:AMP deaminase activity"/>
    <property type="evidence" value="ECO:0007669"/>
    <property type="project" value="UniProtKB-EC"/>
</dbReference>
<dbReference type="InterPro" id="IPR006650">
    <property type="entry name" value="A/AMP_deam_AS"/>
</dbReference>
<dbReference type="Gene3D" id="3.20.20.140">
    <property type="entry name" value="Metal-dependent hydrolases"/>
    <property type="match status" value="1"/>
</dbReference>
<proteinExistence type="inferred from homology"/>
<dbReference type="PROSITE" id="PS00485">
    <property type="entry name" value="A_DEAMINASE"/>
    <property type="match status" value="1"/>
</dbReference>
<evidence type="ECO:0000256" key="4">
    <source>
        <dbReference type="ARBA" id="ARBA00012775"/>
    </source>
</evidence>
<dbReference type="SUPFAM" id="SSF51556">
    <property type="entry name" value="Metallo-dependent hydrolases"/>
    <property type="match status" value="1"/>
</dbReference>
<evidence type="ECO:0000256" key="7">
    <source>
        <dbReference type="ARBA" id="ARBA00022833"/>
    </source>
</evidence>
<dbReference type="FunFam" id="4.10.800.20:FF:000001">
    <property type="entry name" value="AMP deaminase"/>
    <property type="match status" value="1"/>
</dbReference>
<evidence type="ECO:0000256" key="3">
    <source>
        <dbReference type="ARBA" id="ARBA00006676"/>
    </source>
</evidence>
<keyword evidence="6" id="KW-0378">Hydrolase</keyword>
<dbReference type="Proteomes" id="UP001230188">
    <property type="component" value="Unassembled WGS sequence"/>
</dbReference>
<dbReference type="Gene3D" id="4.10.800.20">
    <property type="match status" value="1"/>
</dbReference>
<sequence>MDSVVFRPSTADDVDDSELLKESVQQEAMLKQQRLMYMQSHPSQFGLAGIHGLDEDDEVLGDGEEVQEAVVSPKKAPHVKALFQVGDIPTYLSAQDMKFQRVRIDELDDEAVDHDALAGAQKLLRALELHDEWTSADVRSDYGPRVAPTSPKSARDYRREVPIYDPMSVADDAPLIDKWDVEVVAADGILRVENNEPVRTLREFASAFTELEAIVNAGPVKSLSYARLAVLEELFNLHVLLNGQRELSMQKKVPHRDFYNIRKVDTHVHHSACMNQKHLLRFIKAKLRKRGQEVVTMRDGVELTLEGVFKSLRLTAYDLSIDTLDMHAHDTFHRFDRFNLKYNPAGQSRLREIFLKTDNYVKGRYLAEITKEVIADLEASKYQFAEWRVSIYGRRRDEWQKLADWFFENELASPNVRWMIQVPRLYSVYKQSGLVESFGDLLANIFEPLFKVTLDPASNPKLHAFLEAIVGFDSVDDESKADVGGHLDPNDLPPTPPRWTSDAEPSYPYWMFYLHANLRSLNALRRERQFSTFEFRPHCGEAGDVSHLVAAYLTTRKINHGVQLRRSPGMQYLYYLSRIGIAMSPLSNNRLFLDFNKNPFHKYFKRGLNVSLSTDDPLMLHFTKDPLVEEYSVAAQIWKLSSTDVCEVARNSVLQSGIEDRYKRHYIGENYDKPGAEGNDIRMTNVPDVRVTYRHENWQREIDFIKNTASKQPTPPAPSRQPSPQHHQRTSPWS</sequence>
<dbReference type="GO" id="GO:0032264">
    <property type="term" value="P:IMP salvage"/>
    <property type="evidence" value="ECO:0007669"/>
    <property type="project" value="InterPro"/>
</dbReference>
<accession>A0AAD7U8H4</accession>
<dbReference type="InterPro" id="IPR032466">
    <property type="entry name" value="Metal_Hydrolase"/>
</dbReference>
<keyword evidence="8" id="KW-0546">Nucleotide metabolism</keyword>
<comment type="cofactor">
    <cofactor evidence="1">
        <name>Zn(2+)</name>
        <dbReference type="ChEBI" id="CHEBI:29105"/>
    </cofactor>
</comment>
<evidence type="ECO:0000256" key="2">
    <source>
        <dbReference type="ARBA" id="ARBA00004955"/>
    </source>
</evidence>
<dbReference type="GO" id="GO:0046872">
    <property type="term" value="F:metal ion binding"/>
    <property type="evidence" value="ECO:0007669"/>
    <property type="project" value="UniProtKB-KW"/>
</dbReference>
<feature type="region of interest" description="Disordered" evidence="9">
    <location>
        <begin position="706"/>
        <end position="734"/>
    </location>
</feature>
<evidence type="ECO:0000256" key="5">
    <source>
        <dbReference type="ARBA" id="ARBA00022723"/>
    </source>
</evidence>
<dbReference type="EMBL" id="JAQMWT010000526">
    <property type="protein sequence ID" value="KAJ8600182.1"/>
    <property type="molecule type" value="Genomic_DNA"/>
</dbReference>
<dbReference type="AlphaFoldDB" id="A0AAD7U8H4"/>
<protein>
    <recommendedName>
        <fullName evidence="4">AMP deaminase</fullName>
        <ecNumber evidence="4">3.5.4.6</ecNumber>
    </recommendedName>
</protein>
<evidence type="ECO:0000256" key="6">
    <source>
        <dbReference type="ARBA" id="ARBA00022801"/>
    </source>
</evidence>
<evidence type="ECO:0000256" key="1">
    <source>
        <dbReference type="ARBA" id="ARBA00001947"/>
    </source>
</evidence>
<keyword evidence="7" id="KW-0862">Zinc</keyword>
<reference evidence="10" key="1">
    <citation type="submission" date="2023-01" db="EMBL/GenBank/DDBJ databases">
        <title>Metagenome sequencing of chrysophaentin producing Chrysophaeum taylorii.</title>
        <authorList>
            <person name="Davison J."/>
            <person name="Bewley C."/>
        </authorList>
    </citation>
    <scope>NUCLEOTIDE SEQUENCE</scope>
    <source>
        <strain evidence="10">NIES-1699</strain>
    </source>
</reference>
<dbReference type="PANTHER" id="PTHR11359">
    <property type="entry name" value="AMP DEAMINASE"/>
    <property type="match status" value="1"/>
</dbReference>
<comment type="pathway">
    <text evidence="2">Purine metabolism; IMP biosynthesis via salvage pathway; IMP from AMP: step 1/1.</text>
</comment>
<dbReference type="InterPro" id="IPR006329">
    <property type="entry name" value="AMPD"/>
</dbReference>
<evidence type="ECO:0000313" key="11">
    <source>
        <dbReference type="Proteomes" id="UP001230188"/>
    </source>
</evidence>
<comment type="similarity">
    <text evidence="3">Belongs to the metallo-dependent hydrolases superfamily. Adenosine and AMP deaminases family.</text>
</comment>
<dbReference type="FunFam" id="3.20.20.140:FF:000035">
    <property type="entry name" value="Probable amp deaminase"/>
    <property type="match status" value="1"/>
</dbReference>
<evidence type="ECO:0000256" key="9">
    <source>
        <dbReference type="SAM" id="MobiDB-lite"/>
    </source>
</evidence>
<gene>
    <name evidence="10" type="ORF">CTAYLR_001957</name>
</gene>
<keyword evidence="5" id="KW-0479">Metal-binding</keyword>
<name>A0AAD7U8H4_9STRA</name>
<dbReference type="EC" id="3.5.4.6" evidence="4"/>
<dbReference type="GO" id="GO:0046033">
    <property type="term" value="P:AMP metabolic process"/>
    <property type="evidence" value="ECO:0007669"/>
    <property type="project" value="TreeGrafter"/>
</dbReference>
<evidence type="ECO:0000256" key="8">
    <source>
        <dbReference type="ARBA" id="ARBA00023080"/>
    </source>
</evidence>
<comment type="caution">
    <text evidence="10">The sequence shown here is derived from an EMBL/GenBank/DDBJ whole genome shotgun (WGS) entry which is preliminary data.</text>
</comment>
<dbReference type="Pfam" id="PF19326">
    <property type="entry name" value="AMP_deaminase"/>
    <property type="match status" value="1"/>
</dbReference>
<organism evidence="10 11">
    <name type="scientific">Chrysophaeum taylorii</name>
    <dbReference type="NCBI Taxonomy" id="2483200"/>
    <lineage>
        <taxon>Eukaryota</taxon>
        <taxon>Sar</taxon>
        <taxon>Stramenopiles</taxon>
        <taxon>Ochrophyta</taxon>
        <taxon>Pelagophyceae</taxon>
        <taxon>Pelagomonadales</taxon>
        <taxon>Pelagomonadaceae</taxon>
        <taxon>Chrysophaeum</taxon>
    </lineage>
</organism>
<evidence type="ECO:0000313" key="10">
    <source>
        <dbReference type="EMBL" id="KAJ8600182.1"/>
    </source>
</evidence>
<dbReference type="NCBIfam" id="TIGR01429">
    <property type="entry name" value="AMP_deaminase"/>
    <property type="match status" value="1"/>
</dbReference>
<dbReference type="GO" id="GO:0005829">
    <property type="term" value="C:cytosol"/>
    <property type="evidence" value="ECO:0007669"/>
    <property type="project" value="TreeGrafter"/>
</dbReference>
<dbReference type="PANTHER" id="PTHR11359:SF0">
    <property type="entry name" value="AMP DEAMINASE"/>
    <property type="match status" value="1"/>
</dbReference>